<evidence type="ECO:0000313" key="2">
    <source>
        <dbReference type="EMBL" id="MCX7445776.1"/>
    </source>
</evidence>
<evidence type="ECO:0000259" key="1">
    <source>
        <dbReference type="Pfam" id="PF21831"/>
    </source>
</evidence>
<feature type="domain" description="DUF6891" evidence="1">
    <location>
        <begin position="29"/>
        <end position="190"/>
    </location>
</feature>
<keyword evidence="5" id="KW-1185">Reference proteome</keyword>
<protein>
    <recommendedName>
        <fullName evidence="1">DUF6891 domain-containing protein</fullName>
    </recommendedName>
</protein>
<dbReference type="EMBL" id="JAPMKU010000007">
    <property type="protein sequence ID" value="MCX7469372.1"/>
    <property type="molecule type" value="Genomic_DNA"/>
</dbReference>
<evidence type="ECO:0000313" key="4">
    <source>
        <dbReference type="Proteomes" id="UP001071478"/>
    </source>
</evidence>
<evidence type="ECO:0000313" key="3">
    <source>
        <dbReference type="EMBL" id="MCX7469372.1"/>
    </source>
</evidence>
<evidence type="ECO:0000313" key="5">
    <source>
        <dbReference type="Proteomes" id="UP001081709"/>
    </source>
</evidence>
<comment type="caution">
    <text evidence="3">The sequence shown here is derived from an EMBL/GenBank/DDBJ whole genome shotgun (WGS) entry which is preliminary data.</text>
</comment>
<gene>
    <name evidence="2" type="ORF">OS125_11090</name>
    <name evidence="3" type="ORF">OS129_10895</name>
</gene>
<dbReference type="Pfam" id="PF21831">
    <property type="entry name" value="DUF6891"/>
    <property type="match status" value="1"/>
</dbReference>
<dbReference type="InterPro" id="IPR054186">
    <property type="entry name" value="DUF6891"/>
</dbReference>
<dbReference type="EMBL" id="JAPMKV010000009">
    <property type="protein sequence ID" value="MCX7445776.1"/>
    <property type="molecule type" value="Genomic_DNA"/>
</dbReference>
<organism evidence="3 4">
    <name type="scientific">Corynebacterium pygosceleis</name>
    <dbReference type="NCBI Taxonomy" id="2800406"/>
    <lineage>
        <taxon>Bacteria</taxon>
        <taxon>Bacillati</taxon>
        <taxon>Actinomycetota</taxon>
        <taxon>Actinomycetes</taxon>
        <taxon>Mycobacteriales</taxon>
        <taxon>Corynebacteriaceae</taxon>
        <taxon>Corynebacterium</taxon>
    </lineage>
</organism>
<dbReference type="Proteomes" id="UP001081709">
    <property type="component" value="Unassembled WGS sequence"/>
</dbReference>
<name>A0A9Q4GLM3_9CORY</name>
<reference evidence="3" key="1">
    <citation type="submission" date="2022-11" db="EMBL/GenBank/DDBJ databases">
        <title>Corynebacterium sp. isolated from Penguins.</title>
        <authorList>
            <person name="Sedlar K."/>
            <person name="Svec P."/>
        </authorList>
    </citation>
    <scope>NUCLEOTIDE SEQUENCE</scope>
    <source>
        <strain evidence="2">P7003</strain>
        <strain evidence="3">P7374</strain>
    </source>
</reference>
<dbReference type="Proteomes" id="UP001071478">
    <property type="component" value="Unassembled WGS sequence"/>
</dbReference>
<dbReference type="RefSeq" id="WP_200253283.1">
    <property type="nucleotide sequence ID" value="NZ_JAENIQ020000007.1"/>
</dbReference>
<proteinExistence type="predicted"/>
<sequence length="198" mass="22007">MNDRTAEQAQHLIDSGEIDDVLDELGQRIINGAVTELTDATDHLTEQLLNSRLDHRDARGSVEHISGALAGHVWANCARTARRWADQTTDPDRLLAAFAELNRAGIVSGLFTNWKAMEITPEHRGAVLVRRDDWQDLSFLHRRRLTISFVGVSEDESEVGRELTRALRAAGLAASAPNHGKVTVRLLWKWHVPEPVGA</sequence>
<dbReference type="AlphaFoldDB" id="A0A9Q4GLM3"/>
<accession>A0A9Q4GLM3</accession>